<dbReference type="PROSITE" id="PS00723">
    <property type="entry name" value="POLYPRENYL_SYNTHASE_1"/>
    <property type="match status" value="1"/>
</dbReference>
<dbReference type="InterPro" id="IPR033749">
    <property type="entry name" value="Polyprenyl_synt_CS"/>
</dbReference>
<sequence>MGSRKIFLNITRNSSNWSPVQRALLTKQNMVSQNIYTAYQDYLPKVIENGLSDKKFEGLPEIKDRLRKISDYNIIGGKQLRGLLALFSYETLMKPQVLSDEMWAEIFKLAWAVEMVQACLLISDDVDDEAETRRGQKCWHLLPDVGVFVINDVSMMRSFIHEILRQSFRGRPQYPALINLFNETFLNTSMGQHLDFMFNYRKDPAAFTEENYRKMSIYKTSHYTFRFPILLALIHSQKGDKKSYEYVDDICDEIGINLQMQNDFMDCFIDEDSMGKTGTDIPTGKLCWPVVEALKKFNPAQLKEFKTCYGNPEPSHVERVRNLYLELGLPQIYREQEQARYDMILKKISNLPPGAVPYPEVFLKALDLVYNKTQVIQYN</sequence>
<accession>A0ABN8HZV5</accession>
<evidence type="ECO:0000256" key="6">
    <source>
        <dbReference type="ARBA" id="ARBA00034546"/>
    </source>
</evidence>
<evidence type="ECO:0000256" key="3">
    <source>
        <dbReference type="ARBA" id="ARBA00022723"/>
    </source>
</evidence>
<keyword evidence="2 7" id="KW-0808">Transferase</keyword>
<dbReference type="InterPro" id="IPR008949">
    <property type="entry name" value="Isoprenoid_synthase_dom_sf"/>
</dbReference>
<dbReference type="CDD" id="cd00685">
    <property type="entry name" value="Trans_IPPS_HT"/>
    <property type="match status" value="1"/>
</dbReference>
<evidence type="ECO:0000256" key="5">
    <source>
        <dbReference type="ARBA" id="ARBA00033740"/>
    </source>
</evidence>
<name>A0ABN8HZV5_9NEOP</name>
<protein>
    <recommendedName>
        <fullName evidence="6">Farnesyl pyrophosphate synthase</fullName>
    </recommendedName>
</protein>
<dbReference type="SFLD" id="SFLDS00005">
    <property type="entry name" value="Isoprenoid_Synthase_Type_I"/>
    <property type="match status" value="1"/>
</dbReference>
<dbReference type="EMBL" id="OW152826">
    <property type="protein sequence ID" value="CAH2042339.1"/>
    <property type="molecule type" value="Genomic_DNA"/>
</dbReference>
<evidence type="ECO:0000313" key="9">
    <source>
        <dbReference type="Proteomes" id="UP000837857"/>
    </source>
</evidence>
<evidence type="ECO:0000256" key="7">
    <source>
        <dbReference type="RuleBase" id="RU004466"/>
    </source>
</evidence>
<dbReference type="Proteomes" id="UP000837857">
    <property type="component" value="Chromosome 14"/>
</dbReference>
<evidence type="ECO:0000256" key="1">
    <source>
        <dbReference type="ARBA" id="ARBA00001946"/>
    </source>
</evidence>
<dbReference type="InterPro" id="IPR000092">
    <property type="entry name" value="Polyprenyl_synt"/>
</dbReference>
<comment type="similarity">
    <text evidence="7">Belongs to the FPP/GGPP synthase family.</text>
</comment>
<dbReference type="PANTHER" id="PTHR11525:SF0">
    <property type="entry name" value="FARNESYL PYROPHOSPHATE SYNTHASE"/>
    <property type="match status" value="1"/>
</dbReference>
<keyword evidence="9" id="KW-1185">Reference proteome</keyword>
<organism evidence="8 9">
    <name type="scientific">Iphiclides podalirius</name>
    <name type="common">scarce swallowtail</name>
    <dbReference type="NCBI Taxonomy" id="110791"/>
    <lineage>
        <taxon>Eukaryota</taxon>
        <taxon>Metazoa</taxon>
        <taxon>Ecdysozoa</taxon>
        <taxon>Arthropoda</taxon>
        <taxon>Hexapoda</taxon>
        <taxon>Insecta</taxon>
        <taxon>Pterygota</taxon>
        <taxon>Neoptera</taxon>
        <taxon>Endopterygota</taxon>
        <taxon>Lepidoptera</taxon>
        <taxon>Glossata</taxon>
        <taxon>Ditrysia</taxon>
        <taxon>Papilionoidea</taxon>
        <taxon>Papilionidae</taxon>
        <taxon>Papilioninae</taxon>
        <taxon>Iphiclides</taxon>
    </lineage>
</organism>
<dbReference type="SFLD" id="SFLDG01017">
    <property type="entry name" value="Polyprenyl_Transferase_Like"/>
    <property type="match status" value="1"/>
</dbReference>
<comment type="cofactor">
    <cofactor evidence="1">
        <name>Mg(2+)</name>
        <dbReference type="ChEBI" id="CHEBI:18420"/>
    </cofactor>
</comment>
<dbReference type="Gene3D" id="1.10.600.10">
    <property type="entry name" value="Farnesyl Diphosphate Synthase"/>
    <property type="match status" value="1"/>
</dbReference>
<evidence type="ECO:0000256" key="4">
    <source>
        <dbReference type="ARBA" id="ARBA00022842"/>
    </source>
</evidence>
<evidence type="ECO:0000256" key="2">
    <source>
        <dbReference type="ARBA" id="ARBA00022679"/>
    </source>
</evidence>
<keyword evidence="4" id="KW-0460">Magnesium</keyword>
<feature type="non-terminal residue" evidence="8">
    <location>
        <position position="379"/>
    </location>
</feature>
<evidence type="ECO:0000313" key="8">
    <source>
        <dbReference type="EMBL" id="CAH2042339.1"/>
    </source>
</evidence>
<keyword evidence="3" id="KW-0479">Metal-binding</keyword>
<reference evidence="8" key="1">
    <citation type="submission" date="2022-03" db="EMBL/GenBank/DDBJ databases">
        <authorList>
            <person name="Martin H S."/>
        </authorList>
    </citation>
    <scope>NUCLEOTIDE SEQUENCE</scope>
</reference>
<dbReference type="Pfam" id="PF00348">
    <property type="entry name" value="polyprenyl_synt"/>
    <property type="match status" value="1"/>
</dbReference>
<dbReference type="SUPFAM" id="SSF48576">
    <property type="entry name" value="Terpenoid synthases"/>
    <property type="match status" value="1"/>
</dbReference>
<dbReference type="InterPro" id="IPR039702">
    <property type="entry name" value="FPS1-like"/>
</dbReference>
<dbReference type="PANTHER" id="PTHR11525">
    <property type="entry name" value="FARNESYL-PYROPHOSPHATE SYNTHETASE"/>
    <property type="match status" value="1"/>
</dbReference>
<gene>
    <name evidence="8" type="ORF">IPOD504_LOCUS3750</name>
</gene>
<proteinExistence type="inferred from homology"/>
<comment type="pathway">
    <text evidence="5">Pheromone biosynthesis.</text>
</comment>